<reference evidence="13" key="1">
    <citation type="submission" date="2016-02" db="EMBL/GenBank/DDBJ databases">
        <authorList>
            <person name="Schultz-Johansen M."/>
            <person name="Glaring M.A."/>
            <person name="Bech P.K."/>
            <person name="Stougaard P."/>
        </authorList>
    </citation>
    <scope>NUCLEOTIDE SEQUENCE [LARGE SCALE GENOMIC DNA]</scope>
    <source>
        <strain evidence="13">S66</strain>
    </source>
</reference>
<comment type="caution">
    <text evidence="12">The sequence shown here is derived from an EMBL/GenBank/DDBJ whole genome shotgun (WGS) entry which is preliminary data.</text>
</comment>
<dbReference type="Proteomes" id="UP000070299">
    <property type="component" value="Unassembled WGS sequence"/>
</dbReference>
<dbReference type="PANTHER" id="PTHR33446">
    <property type="entry name" value="PROTEIN TONB-RELATED"/>
    <property type="match status" value="1"/>
</dbReference>
<proteinExistence type="inferred from homology"/>
<dbReference type="OrthoDB" id="1628901at2"/>
<dbReference type="SUPFAM" id="SSF74653">
    <property type="entry name" value="TolA/TonB C-terminal domain"/>
    <property type="match status" value="1"/>
</dbReference>
<gene>
    <name evidence="12" type="ORF">AX660_12775</name>
</gene>
<organism evidence="12 13">
    <name type="scientific">Paraglaciecola hydrolytica</name>
    <dbReference type="NCBI Taxonomy" id="1799789"/>
    <lineage>
        <taxon>Bacteria</taxon>
        <taxon>Pseudomonadati</taxon>
        <taxon>Pseudomonadota</taxon>
        <taxon>Gammaproteobacteria</taxon>
        <taxon>Alteromonadales</taxon>
        <taxon>Alteromonadaceae</taxon>
        <taxon>Paraglaciecola</taxon>
    </lineage>
</organism>
<comment type="subcellular location">
    <subcellularLocation>
        <location evidence="1">Cell inner membrane</location>
        <topology evidence="1">Single-pass membrane protein</topology>
        <orientation evidence="1">Periplasmic side</orientation>
    </subcellularLocation>
</comment>
<dbReference type="Gene3D" id="3.30.1150.10">
    <property type="match status" value="1"/>
</dbReference>
<dbReference type="EMBL" id="LSNE01000005">
    <property type="protein sequence ID" value="KXI29036.1"/>
    <property type="molecule type" value="Genomic_DNA"/>
</dbReference>
<keyword evidence="10" id="KW-0732">Signal</keyword>
<feature type="domain" description="TonB C-terminal" evidence="11">
    <location>
        <begin position="63"/>
        <end position="152"/>
    </location>
</feature>
<accession>A0A136A1C3</accession>
<sequence length="152" mass="17204">MRYLLLILIIMLCACASQQPTKPNKLNERSTTTPTNYAHASESNIVGSAIEIQQKMAQRTLQTTAGKIQILASVFPTYPQPLLEQNITHRVVIEFIVNEFGEVEQPKILSQANCEFDQVSLEAISQWKFAPIIEDGKVVRIKARQAFNFEIR</sequence>
<evidence type="ECO:0000256" key="7">
    <source>
        <dbReference type="ARBA" id="ARBA00022927"/>
    </source>
</evidence>
<keyword evidence="8" id="KW-1133">Transmembrane helix</keyword>
<dbReference type="InterPro" id="IPR051045">
    <property type="entry name" value="TonB-dependent_transducer"/>
</dbReference>
<dbReference type="GO" id="GO:0055085">
    <property type="term" value="P:transmembrane transport"/>
    <property type="evidence" value="ECO:0007669"/>
    <property type="project" value="InterPro"/>
</dbReference>
<name>A0A136A1C3_9ALTE</name>
<dbReference type="PROSITE" id="PS51257">
    <property type="entry name" value="PROKAR_LIPOPROTEIN"/>
    <property type="match status" value="1"/>
</dbReference>
<evidence type="ECO:0000256" key="9">
    <source>
        <dbReference type="ARBA" id="ARBA00023136"/>
    </source>
</evidence>
<keyword evidence="5" id="KW-0997">Cell inner membrane</keyword>
<dbReference type="GO" id="GO:0005886">
    <property type="term" value="C:plasma membrane"/>
    <property type="evidence" value="ECO:0007669"/>
    <property type="project" value="UniProtKB-SubCell"/>
</dbReference>
<feature type="signal peptide" evidence="10">
    <location>
        <begin position="1"/>
        <end position="16"/>
    </location>
</feature>
<evidence type="ECO:0000256" key="3">
    <source>
        <dbReference type="ARBA" id="ARBA00022448"/>
    </source>
</evidence>
<evidence type="ECO:0000313" key="12">
    <source>
        <dbReference type="EMBL" id="KXI29036.1"/>
    </source>
</evidence>
<evidence type="ECO:0000256" key="1">
    <source>
        <dbReference type="ARBA" id="ARBA00004383"/>
    </source>
</evidence>
<evidence type="ECO:0000256" key="4">
    <source>
        <dbReference type="ARBA" id="ARBA00022475"/>
    </source>
</evidence>
<protein>
    <recommendedName>
        <fullName evidence="11">TonB C-terminal domain-containing protein</fullName>
    </recommendedName>
</protein>
<keyword evidence="13" id="KW-1185">Reference proteome</keyword>
<keyword evidence="7" id="KW-0653">Protein transport</keyword>
<feature type="chain" id="PRO_5007469247" description="TonB C-terminal domain-containing protein" evidence="10">
    <location>
        <begin position="17"/>
        <end position="152"/>
    </location>
</feature>
<evidence type="ECO:0000313" key="13">
    <source>
        <dbReference type="Proteomes" id="UP000070299"/>
    </source>
</evidence>
<keyword evidence="4" id="KW-1003">Cell membrane</keyword>
<comment type="similarity">
    <text evidence="2">Belongs to the TonB family.</text>
</comment>
<dbReference type="AlphaFoldDB" id="A0A136A1C3"/>
<dbReference type="STRING" id="1799789.AX660_12775"/>
<keyword evidence="6" id="KW-0812">Transmembrane</keyword>
<evidence type="ECO:0000256" key="5">
    <source>
        <dbReference type="ARBA" id="ARBA00022519"/>
    </source>
</evidence>
<evidence type="ECO:0000256" key="10">
    <source>
        <dbReference type="SAM" id="SignalP"/>
    </source>
</evidence>
<keyword evidence="3" id="KW-0813">Transport</keyword>
<dbReference type="PROSITE" id="PS52015">
    <property type="entry name" value="TONB_CTD"/>
    <property type="match status" value="1"/>
</dbReference>
<dbReference type="InterPro" id="IPR037682">
    <property type="entry name" value="TonB_C"/>
</dbReference>
<keyword evidence="9" id="KW-0472">Membrane</keyword>
<dbReference type="InterPro" id="IPR006260">
    <property type="entry name" value="TonB/TolA_C"/>
</dbReference>
<evidence type="ECO:0000259" key="11">
    <source>
        <dbReference type="PROSITE" id="PS52015"/>
    </source>
</evidence>
<dbReference type="NCBIfam" id="TIGR01352">
    <property type="entry name" value="tonB_Cterm"/>
    <property type="match status" value="1"/>
</dbReference>
<evidence type="ECO:0000256" key="2">
    <source>
        <dbReference type="ARBA" id="ARBA00006555"/>
    </source>
</evidence>
<dbReference type="RefSeq" id="WP_068376018.1">
    <property type="nucleotide sequence ID" value="NZ_LSNE01000005.1"/>
</dbReference>
<evidence type="ECO:0000256" key="6">
    <source>
        <dbReference type="ARBA" id="ARBA00022692"/>
    </source>
</evidence>
<dbReference type="Pfam" id="PF03544">
    <property type="entry name" value="TonB_C"/>
    <property type="match status" value="1"/>
</dbReference>
<dbReference type="GO" id="GO:0015031">
    <property type="term" value="P:protein transport"/>
    <property type="evidence" value="ECO:0007669"/>
    <property type="project" value="UniProtKB-KW"/>
</dbReference>
<evidence type="ECO:0000256" key="8">
    <source>
        <dbReference type="ARBA" id="ARBA00022989"/>
    </source>
</evidence>